<keyword evidence="4" id="KW-0175">Coiled coil</keyword>
<dbReference type="Pfam" id="PF13476">
    <property type="entry name" value="AAA_23"/>
    <property type="match status" value="1"/>
</dbReference>
<sequence length="921" mass="102560">MRPMMLELSAFGPYAGKVTIPMEQLGAQGLYLITGDTGAGKTTIFDAICFALYGEASGPNRDVNMFRSKYADPETPTEVKLIFTHGGKEYCVTRNPEYMRPAKRGDGWTKQVAEAQLDLPDGSVITKVNAVTDEIKKMLGIDKNQFSQIAMLAQGDFLKLLLASTEDRIKIFRNLFKTEKYLDLQKSIEQSQKELYGKVQDGKKSVNQYIGGIMADADDVLSIDVEHAQKGEMTTADVLSLLEKLIAQDQRQKNALDQEQESIRTELEQINTRIGVAETIQKAKDAIAADREKLAQEESKMATLQTDLEEKKAALAKKEELNREASAIEAELPEYETLSRLETEISETQNELQKLEADLSQAEQSQGKKSEELHLLLEEQEKHQDVGTELVKWEAAKDKAMEEEKALDELKNSLLTYRKAEEKLAEAQQNYQSVSDNFNQLNAYYESLDQAFRDGQAGILASRLEEGMKCPVCGSTSHPQLAHLSDSVPTEEELKKAKKHADKARENRDASAQDISGQVKALETMKDQLQKDCVKLLSCEELEHAESELGGKQQEVKEIKQSAESAIKELQKQAARKQEIEELIPQLKQEVDTLGSNMEQARISMATAKTKLEEKRQQSESSKKKLSFASASEAKKVQQDRMSQAKQLQDAFDSATEALTKQNETITHLKAQIEGNEKIVKDTASADLETEREKKAEWDGKLTECINRGKAVNGRLESNRKTKGNIEKQAANISNLETRLQWMRALDDTANGKLSGKDKIKLETYIQMTYFDRIIRRANLRLLKMTGGQYELIRLKEANNAKSQSGLDLGVIDHTNGSQRSVKTLSGGESFMASLSLALGLSDEVQSSSGGIRIETMFVDEGFGSLDPEALDMAYSALAGLTEGDRLVGIISHVADLKERIDRQIVVKKTKSGGSEIDMVI</sequence>
<evidence type="ECO:0000256" key="2">
    <source>
        <dbReference type="ARBA" id="ARBA00011322"/>
    </source>
</evidence>
<evidence type="ECO:0000256" key="5">
    <source>
        <dbReference type="SAM" id="MobiDB-lite"/>
    </source>
</evidence>
<protein>
    <recommendedName>
        <fullName evidence="3">Nuclease SbcCD subunit C</fullName>
    </recommendedName>
</protein>
<keyword evidence="8" id="KW-1185">Reference proteome</keyword>
<dbReference type="EMBL" id="PDYG01000109">
    <property type="protein sequence ID" value="PHU36892.1"/>
    <property type="molecule type" value="Genomic_DNA"/>
</dbReference>
<dbReference type="PANTHER" id="PTHR32114">
    <property type="entry name" value="ABC TRANSPORTER ABCH.3"/>
    <property type="match status" value="1"/>
</dbReference>
<reference evidence="7 8" key="1">
    <citation type="submission" date="2017-10" db="EMBL/GenBank/DDBJ databases">
        <title>Resolving the taxonomy of Roseburia spp., Eubacterium rectale and Agathobacter spp. through phylogenomic analysis.</title>
        <authorList>
            <person name="Sheridan P.O."/>
            <person name="Walker A.W."/>
            <person name="Duncan S.H."/>
            <person name="Scott K.P."/>
            <person name="Toole P.W.O."/>
            <person name="Luis P."/>
            <person name="Flint H.J."/>
        </authorList>
    </citation>
    <scope>NUCLEOTIDE SEQUENCE [LARGE SCALE GENOMIC DNA]</scope>
    <source>
        <strain evidence="7 8">JK623</strain>
    </source>
</reference>
<dbReference type="AlphaFoldDB" id="A0A2G3E0T5"/>
<dbReference type="Pfam" id="PF13558">
    <property type="entry name" value="SbcC_Walker_B"/>
    <property type="match status" value="1"/>
</dbReference>
<comment type="subunit">
    <text evidence="2">Heterodimer of SbcC and SbcD.</text>
</comment>
<proteinExistence type="inferred from homology"/>
<organism evidence="7 8">
    <name type="scientific">Agathobacter ruminis</name>
    <dbReference type="NCBI Taxonomy" id="1712665"/>
    <lineage>
        <taxon>Bacteria</taxon>
        <taxon>Bacillati</taxon>
        <taxon>Bacillota</taxon>
        <taxon>Clostridia</taxon>
        <taxon>Lachnospirales</taxon>
        <taxon>Lachnospiraceae</taxon>
        <taxon>Agathobacter</taxon>
    </lineage>
</organism>
<evidence type="ECO:0000313" key="8">
    <source>
        <dbReference type="Proteomes" id="UP000224563"/>
    </source>
</evidence>
<comment type="caution">
    <text evidence="7">The sequence shown here is derived from an EMBL/GenBank/DDBJ whole genome shotgun (WGS) entry which is preliminary data.</text>
</comment>
<gene>
    <name evidence="7" type="ORF">CSX02_10825</name>
</gene>
<dbReference type="PANTHER" id="PTHR32114:SF2">
    <property type="entry name" value="ABC TRANSPORTER ABCH.3"/>
    <property type="match status" value="1"/>
</dbReference>
<reference evidence="7 8" key="2">
    <citation type="submission" date="2017-10" db="EMBL/GenBank/DDBJ databases">
        <authorList>
            <person name="Banno H."/>
            <person name="Chua N.-H."/>
        </authorList>
    </citation>
    <scope>NUCLEOTIDE SEQUENCE [LARGE SCALE GENOMIC DNA]</scope>
    <source>
        <strain evidence="7 8">JK623</strain>
    </source>
</reference>
<accession>A0A2G3E0T5</accession>
<dbReference type="Proteomes" id="UP000224563">
    <property type="component" value="Unassembled WGS sequence"/>
</dbReference>
<feature type="coiled-coil region" evidence="4">
    <location>
        <begin position="239"/>
        <end position="444"/>
    </location>
</feature>
<evidence type="ECO:0000256" key="3">
    <source>
        <dbReference type="ARBA" id="ARBA00013368"/>
    </source>
</evidence>
<dbReference type="InterPro" id="IPR038729">
    <property type="entry name" value="Rad50/SbcC_AAA"/>
</dbReference>
<dbReference type="GO" id="GO:0006302">
    <property type="term" value="P:double-strand break repair"/>
    <property type="evidence" value="ECO:0007669"/>
    <property type="project" value="InterPro"/>
</dbReference>
<dbReference type="SUPFAM" id="SSF52540">
    <property type="entry name" value="P-loop containing nucleoside triphosphate hydrolases"/>
    <property type="match status" value="2"/>
</dbReference>
<dbReference type="Gene3D" id="3.40.50.300">
    <property type="entry name" value="P-loop containing nucleotide triphosphate hydrolases"/>
    <property type="match status" value="2"/>
</dbReference>
<dbReference type="InterPro" id="IPR027417">
    <property type="entry name" value="P-loop_NTPase"/>
</dbReference>
<feature type="region of interest" description="Disordered" evidence="5">
    <location>
        <begin position="609"/>
        <end position="649"/>
    </location>
</feature>
<dbReference type="RefSeq" id="WP_099386692.1">
    <property type="nucleotide sequence ID" value="NZ_JANSWH010000037.1"/>
</dbReference>
<comment type="similarity">
    <text evidence="1">Belongs to the SMC family. SbcC subfamily.</text>
</comment>
<evidence type="ECO:0000259" key="6">
    <source>
        <dbReference type="Pfam" id="PF13476"/>
    </source>
</evidence>
<dbReference type="GO" id="GO:0016887">
    <property type="term" value="F:ATP hydrolysis activity"/>
    <property type="evidence" value="ECO:0007669"/>
    <property type="project" value="InterPro"/>
</dbReference>
<evidence type="ECO:0000256" key="1">
    <source>
        <dbReference type="ARBA" id="ARBA00006930"/>
    </source>
</evidence>
<name>A0A2G3E0T5_9FIRM</name>
<feature type="domain" description="Rad50/SbcC-type AAA" evidence="6">
    <location>
        <begin position="6"/>
        <end position="210"/>
    </location>
</feature>
<feature type="compositionally biased region" description="Basic and acidic residues" evidence="5">
    <location>
        <begin position="610"/>
        <end position="623"/>
    </location>
</feature>
<feature type="region of interest" description="Disordered" evidence="5">
    <location>
        <begin position="481"/>
        <end position="515"/>
    </location>
</feature>
<evidence type="ECO:0000313" key="7">
    <source>
        <dbReference type="EMBL" id="PHU36892.1"/>
    </source>
</evidence>
<evidence type="ECO:0000256" key="4">
    <source>
        <dbReference type="SAM" id="Coils"/>
    </source>
</evidence>